<dbReference type="GO" id="GO:0007165">
    <property type="term" value="P:signal transduction"/>
    <property type="evidence" value="ECO:0007669"/>
    <property type="project" value="UniProtKB-KW"/>
</dbReference>
<evidence type="ECO:0000256" key="1">
    <source>
        <dbReference type="PROSITE-ProRule" id="PRU00284"/>
    </source>
</evidence>
<dbReference type="EMBL" id="JAPDOD010000012">
    <property type="protein sequence ID" value="MDA0161530.1"/>
    <property type="molecule type" value="Genomic_DNA"/>
</dbReference>
<dbReference type="Proteomes" id="UP001149140">
    <property type="component" value="Unassembled WGS sequence"/>
</dbReference>
<keyword evidence="1" id="KW-0807">Transducer</keyword>
<accession>A0A9X3MS55</accession>
<dbReference type="RefSeq" id="WP_270040745.1">
    <property type="nucleotide sequence ID" value="NZ_JAPDOD010000012.1"/>
</dbReference>
<organism evidence="3 4">
    <name type="scientific">Solirubrobacter ginsenosidimutans</name>
    <dbReference type="NCBI Taxonomy" id="490573"/>
    <lineage>
        <taxon>Bacteria</taxon>
        <taxon>Bacillati</taxon>
        <taxon>Actinomycetota</taxon>
        <taxon>Thermoleophilia</taxon>
        <taxon>Solirubrobacterales</taxon>
        <taxon>Solirubrobacteraceae</taxon>
        <taxon>Solirubrobacter</taxon>
    </lineage>
</organism>
<sequence>MNFRLNVPADIRDVPRFSSDTDHVASLVSSIVALANQTTTLAVDSAIEAARAEAAGAEHDVAQHVSRLAVGAAVATGEIAWLAQELDSTTAGDVQIAAAGLAVTGLQASLLSIAAAVQEAAENGGLGEAYTAAEAIRNAALTLDELLPSYQPER</sequence>
<reference evidence="3" key="1">
    <citation type="submission" date="2022-10" db="EMBL/GenBank/DDBJ databases">
        <title>The WGS of Solirubrobacter ginsenosidimutans DSM 21036.</title>
        <authorList>
            <person name="Jiang Z."/>
        </authorList>
    </citation>
    <scope>NUCLEOTIDE SEQUENCE</scope>
    <source>
        <strain evidence="3">DSM 21036</strain>
    </source>
</reference>
<dbReference type="PROSITE" id="PS50111">
    <property type="entry name" value="CHEMOTAXIS_TRANSDUC_2"/>
    <property type="match status" value="1"/>
</dbReference>
<proteinExistence type="predicted"/>
<dbReference type="AlphaFoldDB" id="A0A9X3MS55"/>
<dbReference type="SUPFAM" id="SSF58104">
    <property type="entry name" value="Methyl-accepting chemotaxis protein (MCP) signaling domain"/>
    <property type="match status" value="1"/>
</dbReference>
<evidence type="ECO:0000259" key="2">
    <source>
        <dbReference type="PROSITE" id="PS50111"/>
    </source>
</evidence>
<name>A0A9X3MS55_9ACTN</name>
<dbReference type="Gene3D" id="6.10.250.3200">
    <property type="match status" value="1"/>
</dbReference>
<gene>
    <name evidence="3" type="ORF">OM076_14735</name>
</gene>
<keyword evidence="4" id="KW-1185">Reference proteome</keyword>
<comment type="caution">
    <text evidence="3">The sequence shown here is derived from an EMBL/GenBank/DDBJ whole genome shotgun (WGS) entry which is preliminary data.</text>
</comment>
<dbReference type="GO" id="GO:0016020">
    <property type="term" value="C:membrane"/>
    <property type="evidence" value="ECO:0007669"/>
    <property type="project" value="InterPro"/>
</dbReference>
<evidence type="ECO:0000313" key="4">
    <source>
        <dbReference type="Proteomes" id="UP001149140"/>
    </source>
</evidence>
<feature type="domain" description="Methyl-accepting transducer" evidence="2">
    <location>
        <begin position="1"/>
        <end position="96"/>
    </location>
</feature>
<protein>
    <recommendedName>
        <fullName evidence="2">Methyl-accepting transducer domain-containing protein</fullName>
    </recommendedName>
</protein>
<dbReference type="InterPro" id="IPR004089">
    <property type="entry name" value="MCPsignal_dom"/>
</dbReference>
<evidence type="ECO:0000313" key="3">
    <source>
        <dbReference type="EMBL" id="MDA0161530.1"/>
    </source>
</evidence>